<evidence type="ECO:0000256" key="4">
    <source>
        <dbReference type="ARBA" id="ARBA00035178"/>
    </source>
</evidence>
<dbReference type="InterPro" id="IPR044957">
    <property type="entry name" value="Ribosomal_bL32_bact"/>
</dbReference>
<comment type="similarity">
    <text evidence="1 5">Belongs to the bacterial ribosomal protein bL32 family.</text>
</comment>
<proteinExistence type="inferred from homology"/>
<comment type="caution">
    <text evidence="7">The sequence shown here is derived from an EMBL/GenBank/DDBJ whole genome shotgun (WGS) entry which is preliminary data.</text>
</comment>
<evidence type="ECO:0000313" key="7">
    <source>
        <dbReference type="EMBL" id="PIS14705.1"/>
    </source>
</evidence>
<sequence>MAPLTKRRWSTRRQGKRRASIKARNISANKCSNCGQLKPVASACPKCGFYRGKQIVTIKQKKNKEKPSPEKEG</sequence>
<gene>
    <name evidence="5" type="primary">rpmF</name>
    <name evidence="7" type="ORF">COT64_01180</name>
</gene>
<organism evidence="7 8">
    <name type="scientific">Candidatus Shapirobacteria bacterium CG09_land_8_20_14_0_10_39_12</name>
    <dbReference type="NCBI Taxonomy" id="1974885"/>
    <lineage>
        <taxon>Bacteria</taxon>
        <taxon>Candidatus Shapironibacteriota</taxon>
    </lineage>
</organism>
<dbReference type="SUPFAM" id="SSF57829">
    <property type="entry name" value="Zn-binding ribosomal proteins"/>
    <property type="match status" value="1"/>
</dbReference>
<protein>
    <recommendedName>
        <fullName evidence="4 5">Large ribosomal subunit protein bL32</fullName>
    </recommendedName>
</protein>
<dbReference type="PANTHER" id="PTHR35534:SF1">
    <property type="entry name" value="LARGE RIBOSOMAL SUBUNIT PROTEIN BL32"/>
    <property type="match status" value="1"/>
</dbReference>
<dbReference type="GO" id="GO:0003735">
    <property type="term" value="F:structural constituent of ribosome"/>
    <property type="evidence" value="ECO:0007669"/>
    <property type="project" value="InterPro"/>
</dbReference>
<feature type="compositionally biased region" description="Basic residues" evidence="6">
    <location>
        <begin position="1"/>
        <end position="21"/>
    </location>
</feature>
<dbReference type="InterPro" id="IPR002677">
    <property type="entry name" value="Ribosomal_bL32"/>
</dbReference>
<dbReference type="GO" id="GO:0015934">
    <property type="term" value="C:large ribosomal subunit"/>
    <property type="evidence" value="ECO:0007669"/>
    <property type="project" value="InterPro"/>
</dbReference>
<name>A0A2H0WQ11_9BACT</name>
<evidence type="ECO:0000313" key="8">
    <source>
        <dbReference type="Proteomes" id="UP000230775"/>
    </source>
</evidence>
<dbReference type="AlphaFoldDB" id="A0A2H0WQ11"/>
<dbReference type="Pfam" id="PF01783">
    <property type="entry name" value="Ribosomal_L32p"/>
    <property type="match status" value="1"/>
</dbReference>
<evidence type="ECO:0000256" key="3">
    <source>
        <dbReference type="ARBA" id="ARBA00023274"/>
    </source>
</evidence>
<dbReference type="NCBIfam" id="TIGR01031">
    <property type="entry name" value="rpmF_bact"/>
    <property type="match status" value="1"/>
</dbReference>
<evidence type="ECO:0000256" key="5">
    <source>
        <dbReference type="HAMAP-Rule" id="MF_00340"/>
    </source>
</evidence>
<feature type="region of interest" description="Disordered" evidence="6">
    <location>
        <begin position="1"/>
        <end position="23"/>
    </location>
</feature>
<accession>A0A2H0WQ11</accession>
<dbReference type="PANTHER" id="PTHR35534">
    <property type="entry name" value="50S RIBOSOMAL PROTEIN L32"/>
    <property type="match status" value="1"/>
</dbReference>
<evidence type="ECO:0000256" key="1">
    <source>
        <dbReference type="ARBA" id="ARBA00008560"/>
    </source>
</evidence>
<dbReference type="EMBL" id="PEZI01000028">
    <property type="protein sequence ID" value="PIS14705.1"/>
    <property type="molecule type" value="Genomic_DNA"/>
</dbReference>
<evidence type="ECO:0000256" key="6">
    <source>
        <dbReference type="SAM" id="MobiDB-lite"/>
    </source>
</evidence>
<dbReference type="Proteomes" id="UP000230775">
    <property type="component" value="Unassembled WGS sequence"/>
</dbReference>
<keyword evidence="3 5" id="KW-0687">Ribonucleoprotein</keyword>
<dbReference type="GO" id="GO:0006412">
    <property type="term" value="P:translation"/>
    <property type="evidence" value="ECO:0007669"/>
    <property type="project" value="UniProtKB-UniRule"/>
</dbReference>
<dbReference type="HAMAP" id="MF_00340">
    <property type="entry name" value="Ribosomal_bL32"/>
    <property type="match status" value="1"/>
</dbReference>
<dbReference type="InterPro" id="IPR011332">
    <property type="entry name" value="Ribosomal_zn-bd"/>
</dbReference>
<keyword evidence="2 5" id="KW-0689">Ribosomal protein</keyword>
<evidence type="ECO:0000256" key="2">
    <source>
        <dbReference type="ARBA" id="ARBA00022980"/>
    </source>
</evidence>
<reference evidence="8" key="1">
    <citation type="submission" date="2017-09" db="EMBL/GenBank/DDBJ databases">
        <title>Depth-based differentiation of microbial function through sediment-hosted aquifers and enrichment of novel symbionts in the deep terrestrial subsurface.</title>
        <authorList>
            <person name="Probst A.J."/>
            <person name="Ladd B."/>
            <person name="Jarett J.K."/>
            <person name="Geller-Mcgrath D.E."/>
            <person name="Sieber C.M.K."/>
            <person name="Emerson J.B."/>
            <person name="Anantharaman K."/>
            <person name="Thomas B.C."/>
            <person name="Malmstrom R."/>
            <person name="Stieglmeier M."/>
            <person name="Klingl A."/>
            <person name="Woyke T."/>
            <person name="Ryan C.M."/>
            <person name="Banfield J.F."/>
        </authorList>
    </citation>
    <scope>NUCLEOTIDE SEQUENCE [LARGE SCALE GENOMIC DNA]</scope>
</reference>